<feature type="domain" description="Putative sensor" evidence="12">
    <location>
        <begin position="6"/>
        <end position="195"/>
    </location>
</feature>
<evidence type="ECO:0000256" key="7">
    <source>
        <dbReference type="ARBA" id="ARBA00022840"/>
    </source>
</evidence>
<evidence type="ECO:0000259" key="11">
    <source>
        <dbReference type="Pfam" id="PF07730"/>
    </source>
</evidence>
<evidence type="ECO:0000256" key="2">
    <source>
        <dbReference type="ARBA" id="ARBA00012438"/>
    </source>
</evidence>
<dbReference type="InterPro" id="IPR025828">
    <property type="entry name" value="Put_sensor_dom"/>
</dbReference>
<dbReference type="InterPro" id="IPR050482">
    <property type="entry name" value="Sensor_HK_TwoCompSys"/>
</dbReference>
<sequence length="434" mass="46109">MREVGYTLVCFPLAIVGFVYVVVALSTGPALAVTFLGIPLLATMLVGARGFGTVQRALAAEMLGDRVAPPRPLRPRSRGVMRWVRAGLRDGAGWRACVYLLVKFPLAITNFVVTVAFCSAGLGGVTYPVWQRYLPVQHDSAGRPHRGASFGTDYFLDTWPRMAMAVAAGAVLLYLARPLIHGLVGLDRLLIRGLLGPTNRQLAAERMHELELTRASAVDDSAAALRRIERDLHDGAQARLVSMAMNLGAVREQLATADGDSLDLDRTRSMVDAAHRDVKEALVELRDLARGIHPPILDHGLEAALESLAARGTGASSSTSTTTSGAGGQPVALHVDLPQRPSAAIETIAYFCAAELFTNAVKHGRADEIRIGVIGRAGRLRLTVVDDGTGGATLEPGGGLTGLVERVRTVDGWLDVTSPPGGPTRITIDLPLHA</sequence>
<evidence type="ECO:0000259" key="10">
    <source>
        <dbReference type="Pfam" id="PF02518"/>
    </source>
</evidence>
<keyword evidence="6" id="KW-0418">Kinase</keyword>
<evidence type="ECO:0000256" key="6">
    <source>
        <dbReference type="ARBA" id="ARBA00022777"/>
    </source>
</evidence>
<keyword evidence="5" id="KW-0547">Nucleotide-binding</keyword>
<dbReference type="InterPro" id="IPR036890">
    <property type="entry name" value="HATPase_C_sf"/>
</dbReference>
<comment type="catalytic activity">
    <reaction evidence="1">
        <text>ATP + protein L-histidine = ADP + protein N-phospho-L-histidine.</text>
        <dbReference type="EC" id="2.7.13.3"/>
    </reaction>
</comment>
<dbReference type="EC" id="2.7.13.3" evidence="2"/>
<evidence type="ECO:0000313" key="14">
    <source>
        <dbReference type="Proteomes" id="UP001201873"/>
    </source>
</evidence>
<dbReference type="Proteomes" id="UP001201873">
    <property type="component" value="Unassembled WGS sequence"/>
</dbReference>
<proteinExistence type="predicted"/>
<dbReference type="CDD" id="cd16917">
    <property type="entry name" value="HATPase_UhpB-NarQ-NarX-like"/>
    <property type="match status" value="1"/>
</dbReference>
<gene>
    <name evidence="13" type="ORF">MXD59_13770</name>
</gene>
<protein>
    <recommendedName>
        <fullName evidence="2">histidine kinase</fullName>
        <ecNumber evidence="2">2.7.13.3</ecNumber>
    </recommendedName>
</protein>
<evidence type="ECO:0000259" key="12">
    <source>
        <dbReference type="Pfam" id="PF13796"/>
    </source>
</evidence>
<keyword evidence="9" id="KW-0472">Membrane</keyword>
<feature type="domain" description="Signal transduction histidine kinase subgroup 3 dimerisation and phosphoacceptor" evidence="11">
    <location>
        <begin position="226"/>
        <end position="295"/>
    </location>
</feature>
<dbReference type="InterPro" id="IPR011712">
    <property type="entry name" value="Sig_transdc_His_kin_sub3_dim/P"/>
</dbReference>
<feature type="transmembrane region" description="Helical" evidence="9">
    <location>
        <begin position="104"/>
        <end position="130"/>
    </location>
</feature>
<evidence type="ECO:0000313" key="13">
    <source>
        <dbReference type="EMBL" id="MCK9876835.1"/>
    </source>
</evidence>
<dbReference type="Gene3D" id="3.30.565.10">
    <property type="entry name" value="Histidine kinase-like ATPase, C-terminal domain"/>
    <property type="match status" value="1"/>
</dbReference>
<keyword evidence="9" id="KW-0812">Transmembrane</keyword>
<keyword evidence="8" id="KW-0902">Two-component regulatory system</keyword>
<comment type="caution">
    <text evidence="13">The sequence shown here is derived from an EMBL/GenBank/DDBJ whole genome shotgun (WGS) entry which is preliminary data.</text>
</comment>
<dbReference type="PANTHER" id="PTHR24421:SF10">
    <property type="entry name" value="NITRATE_NITRITE SENSOR PROTEIN NARQ"/>
    <property type="match status" value="1"/>
</dbReference>
<evidence type="ECO:0000256" key="1">
    <source>
        <dbReference type="ARBA" id="ARBA00000085"/>
    </source>
</evidence>
<dbReference type="InterPro" id="IPR003594">
    <property type="entry name" value="HATPase_dom"/>
</dbReference>
<accession>A0ABT0JZE9</accession>
<keyword evidence="4" id="KW-0808">Transferase</keyword>
<keyword evidence="9" id="KW-1133">Transmembrane helix</keyword>
<dbReference type="EMBL" id="JALKFT010000012">
    <property type="protein sequence ID" value="MCK9876835.1"/>
    <property type="molecule type" value="Genomic_DNA"/>
</dbReference>
<dbReference type="PANTHER" id="PTHR24421">
    <property type="entry name" value="NITRATE/NITRITE SENSOR PROTEIN NARX-RELATED"/>
    <property type="match status" value="1"/>
</dbReference>
<dbReference type="SUPFAM" id="SSF55874">
    <property type="entry name" value="ATPase domain of HSP90 chaperone/DNA topoisomerase II/histidine kinase"/>
    <property type="match status" value="1"/>
</dbReference>
<dbReference type="Pfam" id="PF13796">
    <property type="entry name" value="Sensor"/>
    <property type="match status" value="1"/>
</dbReference>
<organism evidence="13 14">
    <name type="scientific">Frankia umida</name>
    <dbReference type="NCBI Taxonomy" id="573489"/>
    <lineage>
        <taxon>Bacteria</taxon>
        <taxon>Bacillati</taxon>
        <taxon>Actinomycetota</taxon>
        <taxon>Actinomycetes</taxon>
        <taxon>Frankiales</taxon>
        <taxon>Frankiaceae</taxon>
        <taxon>Frankia</taxon>
    </lineage>
</organism>
<evidence type="ECO:0000256" key="4">
    <source>
        <dbReference type="ARBA" id="ARBA00022679"/>
    </source>
</evidence>
<evidence type="ECO:0000256" key="8">
    <source>
        <dbReference type="ARBA" id="ARBA00023012"/>
    </source>
</evidence>
<keyword evidence="14" id="KW-1185">Reference proteome</keyword>
<dbReference type="Pfam" id="PF02518">
    <property type="entry name" value="HATPase_c"/>
    <property type="match status" value="1"/>
</dbReference>
<evidence type="ECO:0000256" key="3">
    <source>
        <dbReference type="ARBA" id="ARBA00022553"/>
    </source>
</evidence>
<feature type="transmembrane region" description="Helical" evidence="9">
    <location>
        <begin position="162"/>
        <end position="180"/>
    </location>
</feature>
<evidence type="ECO:0000256" key="5">
    <source>
        <dbReference type="ARBA" id="ARBA00022741"/>
    </source>
</evidence>
<dbReference type="Gene3D" id="1.20.5.1930">
    <property type="match status" value="1"/>
</dbReference>
<keyword evidence="3" id="KW-0597">Phosphoprotein</keyword>
<feature type="transmembrane region" description="Helical" evidence="9">
    <location>
        <begin position="7"/>
        <end position="25"/>
    </location>
</feature>
<dbReference type="RefSeq" id="WP_248825141.1">
    <property type="nucleotide sequence ID" value="NZ_JALKFT010000012.1"/>
</dbReference>
<reference evidence="13 14" key="1">
    <citation type="submission" date="2022-04" db="EMBL/GenBank/DDBJ databases">
        <title>Genome diversity in the genus Frankia.</title>
        <authorList>
            <person name="Carlos-Shanley C."/>
            <person name="Hahn D."/>
        </authorList>
    </citation>
    <scope>NUCLEOTIDE SEQUENCE [LARGE SCALE GENOMIC DNA]</scope>
    <source>
        <strain evidence="13 14">Ag45/Mut15</strain>
    </source>
</reference>
<name>A0ABT0JZE9_9ACTN</name>
<feature type="transmembrane region" description="Helical" evidence="9">
    <location>
        <begin position="31"/>
        <end position="52"/>
    </location>
</feature>
<evidence type="ECO:0000256" key="9">
    <source>
        <dbReference type="SAM" id="Phobius"/>
    </source>
</evidence>
<keyword evidence="7" id="KW-0067">ATP-binding</keyword>
<dbReference type="Pfam" id="PF07730">
    <property type="entry name" value="HisKA_3"/>
    <property type="match status" value="1"/>
</dbReference>
<feature type="domain" description="Histidine kinase/HSP90-like ATPase" evidence="10">
    <location>
        <begin position="352"/>
        <end position="433"/>
    </location>
</feature>